<comment type="caution">
    <text evidence="2">The sequence shown here is derived from an EMBL/GenBank/DDBJ whole genome shotgun (WGS) entry which is preliminary data.</text>
</comment>
<accession>A0A3S0KEX3</accession>
<proteinExistence type="predicted"/>
<reference evidence="2 3" key="1">
    <citation type="submission" date="2018-12" db="EMBL/GenBank/DDBJ databases">
        <authorList>
            <person name="Yu L."/>
        </authorList>
    </citation>
    <scope>NUCLEOTIDE SEQUENCE [LARGE SCALE GENOMIC DNA]</scope>
    <source>
        <strain evidence="2 3">HAW-EB5</strain>
    </source>
</reference>
<evidence type="ECO:0000256" key="1">
    <source>
        <dbReference type="SAM" id="MobiDB-lite"/>
    </source>
</evidence>
<evidence type="ECO:0000313" key="2">
    <source>
        <dbReference type="EMBL" id="RTR29255.1"/>
    </source>
</evidence>
<protein>
    <submittedName>
        <fullName evidence="2">Uncharacterized protein</fullName>
    </submittedName>
</protein>
<feature type="region of interest" description="Disordered" evidence="1">
    <location>
        <begin position="33"/>
        <end position="100"/>
    </location>
</feature>
<evidence type="ECO:0000313" key="3">
    <source>
        <dbReference type="Proteomes" id="UP000282060"/>
    </source>
</evidence>
<dbReference type="OrthoDB" id="6267474at2"/>
<gene>
    <name evidence="2" type="ORF">EKG39_17230</name>
</gene>
<organism evidence="2 3">
    <name type="scientific">Shewanella atlantica</name>
    <dbReference type="NCBI Taxonomy" id="271099"/>
    <lineage>
        <taxon>Bacteria</taxon>
        <taxon>Pseudomonadati</taxon>
        <taxon>Pseudomonadota</taxon>
        <taxon>Gammaproteobacteria</taxon>
        <taxon>Alteromonadales</taxon>
        <taxon>Shewanellaceae</taxon>
        <taxon>Shewanella</taxon>
    </lineage>
</organism>
<sequence>MVGLDSLYAMLARPIPAVIKRKRVVEETEYIKGIAADSHEAPQSQLPPNLERRHAIEDRRGSPRGDRRGQTEKEEERKKELAKAQQEAIESPLPHIDIDV</sequence>
<feature type="compositionally biased region" description="Basic and acidic residues" evidence="1">
    <location>
        <begin position="50"/>
        <end position="82"/>
    </location>
</feature>
<dbReference type="AlphaFoldDB" id="A0A3S0KEX3"/>
<keyword evidence="3" id="KW-1185">Reference proteome</keyword>
<name>A0A3S0KEX3_9GAMM</name>
<dbReference type="RefSeq" id="WP_126507230.1">
    <property type="nucleotide sequence ID" value="NZ_RXNV01000010.1"/>
</dbReference>
<dbReference type="Proteomes" id="UP000282060">
    <property type="component" value="Unassembled WGS sequence"/>
</dbReference>
<dbReference type="EMBL" id="RXNV01000010">
    <property type="protein sequence ID" value="RTR29255.1"/>
    <property type="molecule type" value="Genomic_DNA"/>
</dbReference>